<dbReference type="SMART" id="SM00355">
    <property type="entry name" value="ZnF_C2H2"/>
    <property type="match status" value="18"/>
</dbReference>
<evidence type="ECO:0000256" key="3">
    <source>
        <dbReference type="ARBA" id="ARBA00022737"/>
    </source>
</evidence>
<comment type="subcellular location">
    <subcellularLocation>
        <location evidence="1">Nucleus</location>
    </subcellularLocation>
</comment>
<dbReference type="GO" id="GO:0005634">
    <property type="term" value="C:nucleus"/>
    <property type="evidence" value="ECO:0007669"/>
    <property type="project" value="UniProtKB-SubCell"/>
</dbReference>
<keyword evidence="8" id="KW-0804">Transcription</keyword>
<evidence type="ECO:0000256" key="6">
    <source>
        <dbReference type="ARBA" id="ARBA00023015"/>
    </source>
</evidence>
<dbReference type="Proteomes" id="UP001154078">
    <property type="component" value="Chromosome 4"/>
</dbReference>
<keyword evidence="14" id="KW-1185">Reference proteome</keyword>
<keyword evidence="2" id="KW-0479">Metal-binding</keyword>
<feature type="domain" description="C2H2-type" evidence="12">
    <location>
        <begin position="810"/>
        <end position="837"/>
    </location>
</feature>
<feature type="domain" description="C2H2-type" evidence="12">
    <location>
        <begin position="943"/>
        <end position="970"/>
    </location>
</feature>
<feature type="compositionally biased region" description="Basic and acidic residues" evidence="11">
    <location>
        <begin position="303"/>
        <end position="320"/>
    </location>
</feature>
<proteinExistence type="predicted"/>
<protein>
    <recommendedName>
        <fullName evidence="12">C2H2-type domain-containing protein</fullName>
    </recommendedName>
</protein>
<evidence type="ECO:0000259" key="12">
    <source>
        <dbReference type="PROSITE" id="PS50157"/>
    </source>
</evidence>
<sequence>MIGEFEDDTHFCLKCHLTIMGLENYVAHRKAGCSKTVVEPPKSPLPSQLLPPDESFSLKADDFFSSLELQSSSKKARTPSTSGKTFSRILTRSKTNAAIQGSSKDPDTGQSKSGKNVWIGGQELKLGYGDNQSKLIKAVANLERRKEDTLKLDESIYDESGEDSEEFDFEDDESSDEDQEHPPRHHTGGKWKPSSPVEWSTPTPSFTGGKWKPVKRLPSPPPSHTKGKWKPDGEDVPPPTHTKGKWKPDDDAPPPTFTGSKWVPSKKQDYNVPPQNHTKGKWKPKFDEESPPQTGGKTKWRPKTFDDVSPTRKNTEEKCPPPEYTKGKWKPSNDSPKEKPKLKEKKTEENQPSISEEAKKPDLKLIDNSMFRKSNGTIQYWCNPCNRRLASKVVYERHLKSELHYKRTLRDRDFDDAGSFIIPKDKRKTKKSTNMAETTKKRIRKKIFEKCAVCNSKVNRNMIGKHMISHYHCRKGDITSEESKKMILDYTYEFVLECPFQCSICKFYCNTQNNFLNHWLSDQHTQRDLEVTGYYFCSYCNCKCKDLKQMYEHLLSGEHKEVVSVINRSVPIVIKKISPIQCETCRQSFMYNIQLIQHCKNYNHQSDTAKKLKNEYICCNLSFSKMVALYRHKKRVHKQEIFICKICNLKFDSKKEAMSHRVSSQHKYAKRKGDVSLQRKCKQCKADFENVLKLKEHINEVHPESKVKCPSCGESFTLPQDLTTHLRTLSCKFDYSKRPLDALSCDKCLYITTSKAEMIYHKVNHEDPIITESNTCKKAVVQYHCPLCKRLFPKSSLLGHIRKHTSERPFSCNICGSSFLRRNNLNAHKKLHEKKDVFVDEKNIKGKKKKGIEGERPFLCSTCGASFKKKFTLQQHMSVHTGKSFKCAFPDCVYTARKMSEIRQHFVVHSENKEFSCNQCDYKGKTKLHLNRHMVIHSGEKKFQCPHCKFATRMSTHLQRHLRTHSGAKPFSCPHCKYKCNSLDNLRKHVLSTNKHPGKCIYECKFCNGDRFHSNFAKEFKVHLVSQHPALFGGGTRAASYVAGIYDLEGDSNVLNDAAVINVDDPDESDKLITDPIVPQLYNTTPSQITFTSKKDFDEIMPLYVIPKDEVVLVDNQPDTWNLIGRYDVEEESGNLVPFQNDQEVLFEDHF</sequence>
<keyword evidence="9" id="KW-0539">Nucleus</keyword>
<keyword evidence="5" id="KW-0862">Zinc</keyword>
<dbReference type="GO" id="GO:0008270">
    <property type="term" value="F:zinc ion binding"/>
    <property type="evidence" value="ECO:0007669"/>
    <property type="project" value="UniProtKB-KW"/>
</dbReference>
<dbReference type="Pfam" id="PF00096">
    <property type="entry name" value="zf-C2H2"/>
    <property type="match status" value="2"/>
</dbReference>
<reference evidence="13" key="1">
    <citation type="submission" date="2021-12" db="EMBL/GenBank/DDBJ databases">
        <authorList>
            <person name="King R."/>
        </authorList>
    </citation>
    <scope>NUCLEOTIDE SEQUENCE</scope>
</reference>
<dbReference type="InterPro" id="IPR050636">
    <property type="entry name" value="C2H2-ZF_domain-containing"/>
</dbReference>
<evidence type="ECO:0000256" key="4">
    <source>
        <dbReference type="ARBA" id="ARBA00022771"/>
    </source>
</evidence>
<name>A0A9P0FGF2_BRAAE</name>
<feature type="region of interest" description="Disordered" evidence="11">
    <location>
        <begin position="153"/>
        <end position="361"/>
    </location>
</feature>
<dbReference type="PANTHER" id="PTHR47772">
    <property type="entry name" value="ZINC FINGER PROTEIN 200"/>
    <property type="match status" value="1"/>
</dbReference>
<feature type="domain" description="C2H2-type" evidence="12">
    <location>
        <begin position="679"/>
        <end position="707"/>
    </location>
</feature>
<keyword evidence="7" id="KW-0238">DNA-binding</keyword>
<keyword evidence="4 10" id="KW-0863">Zinc-finger</keyword>
<feature type="region of interest" description="Disordered" evidence="11">
    <location>
        <begin position="74"/>
        <end position="116"/>
    </location>
</feature>
<feature type="compositionally biased region" description="Basic and acidic residues" evidence="11">
    <location>
        <begin position="335"/>
        <end position="349"/>
    </location>
</feature>
<evidence type="ECO:0000256" key="2">
    <source>
        <dbReference type="ARBA" id="ARBA00022723"/>
    </source>
</evidence>
<dbReference type="EMBL" id="OV121135">
    <property type="protein sequence ID" value="CAH0555590.1"/>
    <property type="molecule type" value="Genomic_DNA"/>
</dbReference>
<feature type="domain" description="C2H2-type" evidence="12">
    <location>
        <begin position="580"/>
        <end position="609"/>
    </location>
</feature>
<feature type="domain" description="C2H2-type" evidence="12">
    <location>
        <begin position="885"/>
        <end position="914"/>
    </location>
</feature>
<dbReference type="FunFam" id="3.30.160.60:FF:000624">
    <property type="entry name" value="zinc finger protein 697"/>
    <property type="match status" value="1"/>
</dbReference>
<organism evidence="13 14">
    <name type="scientific">Brassicogethes aeneus</name>
    <name type="common">Rape pollen beetle</name>
    <name type="synonym">Meligethes aeneus</name>
    <dbReference type="NCBI Taxonomy" id="1431903"/>
    <lineage>
        <taxon>Eukaryota</taxon>
        <taxon>Metazoa</taxon>
        <taxon>Ecdysozoa</taxon>
        <taxon>Arthropoda</taxon>
        <taxon>Hexapoda</taxon>
        <taxon>Insecta</taxon>
        <taxon>Pterygota</taxon>
        <taxon>Neoptera</taxon>
        <taxon>Endopterygota</taxon>
        <taxon>Coleoptera</taxon>
        <taxon>Polyphaga</taxon>
        <taxon>Cucujiformia</taxon>
        <taxon>Nitidulidae</taxon>
        <taxon>Meligethinae</taxon>
        <taxon>Brassicogethes</taxon>
    </lineage>
</organism>
<dbReference type="InterPro" id="IPR013087">
    <property type="entry name" value="Znf_C2H2_type"/>
</dbReference>
<dbReference type="InterPro" id="IPR036236">
    <property type="entry name" value="Znf_C2H2_sf"/>
</dbReference>
<dbReference type="AlphaFoldDB" id="A0A9P0FGF2"/>
<evidence type="ECO:0000256" key="11">
    <source>
        <dbReference type="SAM" id="MobiDB-lite"/>
    </source>
</evidence>
<feature type="compositionally biased region" description="Acidic residues" evidence="11">
    <location>
        <begin position="155"/>
        <end position="179"/>
    </location>
</feature>
<evidence type="ECO:0000313" key="13">
    <source>
        <dbReference type="EMBL" id="CAH0555590.1"/>
    </source>
</evidence>
<feature type="domain" description="C2H2-type" evidence="12">
    <location>
        <begin position="707"/>
        <end position="739"/>
    </location>
</feature>
<evidence type="ECO:0000256" key="5">
    <source>
        <dbReference type="ARBA" id="ARBA00022833"/>
    </source>
</evidence>
<keyword evidence="3" id="KW-0677">Repeat</keyword>
<dbReference type="PROSITE" id="PS00028">
    <property type="entry name" value="ZINC_FINGER_C2H2_1"/>
    <property type="match status" value="6"/>
</dbReference>
<dbReference type="Gene3D" id="3.30.160.60">
    <property type="entry name" value="Classic Zinc Finger"/>
    <property type="match status" value="7"/>
</dbReference>
<evidence type="ECO:0000256" key="7">
    <source>
        <dbReference type="ARBA" id="ARBA00023125"/>
    </source>
</evidence>
<dbReference type="SMART" id="SM00451">
    <property type="entry name" value="ZnF_U1"/>
    <property type="match status" value="5"/>
</dbReference>
<dbReference type="SUPFAM" id="SSF57667">
    <property type="entry name" value="beta-beta-alpha zinc fingers"/>
    <property type="match status" value="7"/>
</dbReference>
<feature type="domain" description="C2H2-type" evidence="12">
    <location>
        <begin position="858"/>
        <end position="885"/>
    </location>
</feature>
<dbReference type="FunFam" id="3.30.160.60:FF:000646">
    <property type="entry name" value="Myeloid zinc finger 1"/>
    <property type="match status" value="1"/>
</dbReference>
<dbReference type="PANTHER" id="PTHR47772:SF13">
    <property type="entry name" value="GASTRULA ZINC FINGER PROTEIN XLCGF49.1-LIKE-RELATED"/>
    <property type="match status" value="1"/>
</dbReference>
<feature type="domain" description="C2H2-type" evidence="12">
    <location>
        <begin position="915"/>
        <end position="942"/>
    </location>
</feature>
<feature type="compositionally biased region" description="Polar residues" evidence="11">
    <location>
        <begin position="197"/>
        <end position="206"/>
    </location>
</feature>
<evidence type="ECO:0000256" key="8">
    <source>
        <dbReference type="ARBA" id="ARBA00023163"/>
    </source>
</evidence>
<dbReference type="InterPro" id="IPR003604">
    <property type="entry name" value="Matrin/U1-like-C_Znf_C2H2"/>
</dbReference>
<feature type="compositionally biased region" description="Polar residues" evidence="11">
    <location>
        <begin position="74"/>
        <end position="114"/>
    </location>
</feature>
<dbReference type="GO" id="GO:0003677">
    <property type="term" value="F:DNA binding"/>
    <property type="evidence" value="ECO:0007669"/>
    <property type="project" value="UniProtKB-KW"/>
</dbReference>
<feature type="domain" description="C2H2-type" evidence="12">
    <location>
        <begin position="783"/>
        <end position="809"/>
    </location>
</feature>
<dbReference type="PROSITE" id="PS50157">
    <property type="entry name" value="ZINC_FINGER_C2H2_2"/>
    <property type="match status" value="9"/>
</dbReference>
<evidence type="ECO:0000256" key="1">
    <source>
        <dbReference type="ARBA" id="ARBA00004123"/>
    </source>
</evidence>
<evidence type="ECO:0000313" key="14">
    <source>
        <dbReference type="Proteomes" id="UP001154078"/>
    </source>
</evidence>
<evidence type="ECO:0000256" key="9">
    <source>
        <dbReference type="ARBA" id="ARBA00023242"/>
    </source>
</evidence>
<evidence type="ECO:0000256" key="10">
    <source>
        <dbReference type="PROSITE-ProRule" id="PRU00042"/>
    </source>
</evidence>
<gene>
    <name evidence="13" type="ORF">MELIAE_LOCUS6930</name>
</gene>
<dbReference type="OrthoDB" id="7788172at2759"/>
<keyword evidence="6" id="KW-0805">Transcription regulation</keyword>
<accession>A0A9P0FGF2</accession>